<dbReference type="GO" id="GO:0005730">
    <property type="term" value="C:nucleolus"/>
    <property type="evidence" value="ECO:0007669"/>
    <property type="project" value="InterPro"/>
</dbReference>
<dbReference type="GO" id="GO:0044778">
    <property type="term" value="P:meiotic DNA integrity checkpoint signaling"/>
    <property type="evidence" value="ECO:0000318"/>
    <property type="project" value="GO_Central"/>
</dbReference>
<dbReference type="GO" id="GO:0030896">
    <property type="term" value="C:checkpoint clamp complex"/>
    <property type="evidence" value="ECO:0000318"/>
    <property type="project" value="GO_Central"/>
</dbReference>
<evidence type="ECO:0000256" key="1">
    <source>
        <dbReference type="ARBA" id="ARBA00004123"/>
    </source>
</evidence>
<reference evidence="10 11" key="1">
    <citation type="journal article" date="2007" name="Science">
        <title>Sea anemone genome reveals ancestral eumetazoan gene repertoire and genomic organization.</title>
        <authorList>
            <person name="Putnam N.H."/>
            <person name="Srivastava M."/>
            <person name="Hellsten U."/>
            <person name="Dirks B."/>
            <person name="Chapman J."/>
            <person name="Salamov A."/>
            <person name="Terry A."/>
            <person name="Shapiro H."/>
            <person name="Lindquist E."/>
            <person name="Kapitonov V.V."/>
            <person name="Jurka J."/>
            <person name="Genikhovich G."/>
            <person name="Grigoriev I.V."/>
            <person name="Lucas S.M."/>
            <person name="Steele R.E."/>
            <person name="Finnerty J.R."/>
            <person name="Technau U."/>
            <person name="Martindale M.Q."/>
            <person name="Rokhsar D.S."/>
        </authorList>
    </citation>
    <scope>NUCLEOTIDE SEQUENCE [LARGE SCALE GENOMIC DNA]</scope>
    <source>
        <strain evidence="11">CH2 X CH6</strain>
    </source>
</reference>
<dbReference type="GO" id="GO:0009314">
    <property type="term" value="P:response to radiation"/>
    <property type="evidence" value="ECO:0007669"/>
    <property type="project" value="UniProtKB-ARBA"/>
</dbReference>
<dbReference type="FunCoup" id="A7RGK3">
    <property type="interactions" value="519"/>
</dbReference>
<dbReference type="STRING" id="45351.A7RGK3"/>
<accession>A7RGK3</accession>
<comment type="subcellular location">
    <subcellularLocation>
        <location evidence="2">Cytoplasm</location>
        <location evidence="2">Cytosol</location>
    </subcellularLocation>
    <subcellularLocation>
        <location evidence="1">Nucleus</location>
    </subcellularLocation>
</comment>
<dbReference type="OrthoDB" id="10063861at2759"/>
<keyword evidence="6" id="KW-0539">Nucleus</keyword>
<dbReference type="InterPro" id="IPR007150">
    <property type="entry name" value="HUS1/Mec3"/>
</dbReference>
<evidence type="ECO:0000256" key="6">
    <source>
        <dbReference type="ARBA" id="ARBA00023242"/>
    </source>
</evidence>
<sequence length="281" mass="31978">MRFRAKIIDLSCMQRFTRVLGTISRMAKTATLRLTPTKLYFIFADTVASGGISIWCELNQCNIFDEYRIEGTDETNNIYLELIPENLSRAMRSASNAQAVKIKLTKKHVPCITFEIILPSLSAHTRTVTHDVPVSVIPQRNWDEYAEPNMPDVDVSIYMPPLKVLRNVVDRMKNLGNFLTISASYTGTMTLGVETDLVTVTTYFKHLDIPTWENDAPMSHNRDPDAMVEARVDIKKIATFLNGQQFGPNRVICNIVENRAVQFFLLHEDVSLQYMIPTVSR</sequence>
<comment type="subunit">
    <text evidence="8">Component of the toroidal 9-1-1 (RAD9-RAD1-HUS1) complex, composed of RAD9A, RAD1 and HUS1. The 9-1-1 complex associates with LIG1, POLB, FEN1, RAD17, HDAC1, RPA1 and RPA2. The 9-1-1 complex associates with the RAD17-RFC complex. HUS1 interacts with POLB, HDAC1, FEN1, PCNA and RAD9B. HUS1 does not interact with RAD17. Interacts with DNAJC7.</text>
</comment>
<dbReference type="eggNOG" id="KOG3999">
    <property type="taxonomic scope" value="Eukaryota"/>
</dbReference>
<organism evidence="10 11">
    <name type="scientific">Nematostella vectensis</name>
    <name type="common">Starlet sea anemone</name>
    <dbReference type="NCBI Taxonomy" id="45351"/>
    <lineage>
        <taxon>Eukaryota</taxon>
        <taxon>Metazoa</taxon>
        <taxon>Cnidaria</taxon>
        <taxon>Anthozoa</taxon>
        <taxon>Hexacorallia</taxon>
        <taxon>Actiniaria</taxon>
        <taxon>Edwardsiidae</taxon>
        <taxon>Nematostella</taxon>
    </lineage>
</organism>
<dbReference type="InterPro" id="IPR046938">
    <property type="entry name" value="DNA_clamp_sf"/>
</dbReference>
<dbReference type="HOGENOM" id="CLU_035754_1_0_1"/>
<evidence type="ECO:0000256" key="8">
    <source>
        <dbReference type="ARBA" id="ARBA00061731"/>
    </source>
</evidence>
<evidence type="ECO:0000256" key="5">
    <source>
        <dbReference type="ARBA" id="ARBA00022763"/>
    </source>
</evidence>
<keyword evidence="5" id="KW-0227">DNA damage</keyword>
<dbReference type="InParanoid" id="A7RGK3"/>
<evidence type="ECO:0000256" key="9">
    <source>
        <dbReference type="PIRNR" id="PIRNR011312"/>
    </source>
</evidence>
<dbReference type="OMA" id="VCWMRLE"/>
<evidence type="ECO:0000256" key="4">
    <source>
        <dbReference type="ARBA" id="ARBA00022490"/>
    </source>
</evidence>
<dbReference type="GO" id="GO:0033314">
    <property type="term" value="P:mitotic DNA replication checkpoint signaling"/>
    <property type="evidence" value="ECO:0000318"/>
    <property type="project" value="GO_Central"/>
</dbReference>
<evidence type="ECO:0000256" key="7">
    <source>
        <dbReference type="ARBA" id="ARBA00055414"/>
    </source>
</evidence>
<dbReference type="Pfam" id="PF04005">
    <property type="entry name" value="Hus1"/>
    <property type="match status" value="1"/>
</dbReference>
<dbReference type="AlphaFoldDB" id="A7RGK3"/>
<dbReference type="FunFam" id="3.70.10.10:FF:000006">
    <property type="entry name" value="Checkpoint protein"/>
    <property type="match status" value="1"/>
</dbReference>
<dbReference type="Proteomes" id="UP000001593">
    <property type="component" value="Unassembled WGS sequence"/>
</dbReference>
<dbReference type="SUPFAM" id="SSF55979">
    <property type="entry name" value="DNA clamp"/>
    <property type="match status" value="1"/>
</dbReference>
<dbReference type="GO" id="GO:0035861">
    <property type="term" value="C:site of double-strand break"/>
    <property type="evidence" value="ECO:0000318"/>
    <property type="project" value="GO_Central"/>
</dbReference>
<evidence type="ECO:0000256" key="2">
    <source>
        <dbReference type="ARBA" id="ARBA00004514"/>
    </source>
</evidence>
<comment type="similarity">
    <text evidence="3 9">Belongs to the HUS1 family.</text>
</comment>
<name>A7RGK3_NEMVE</name>
<dbReference type="PANTHER" id="PTHR12900:SF0">
    <property type="entry name" value="CHECKPOINT PROTEIN"/>
    <property type="match status" value="1"/>
</dbReference>
<dbReference type="PANTHER" id="PTHR12900">
    <property type="entry name" value="MITOTIC AND DNA DAMAGE CHECKPOINT PROTEIN HUS1"/>
    <property type="match status" value="1"/>
</dbReference>
<evidence type="ECO:0000313" key="11">
    <source>
        <dbReference type="Proteomes" id="UP000001593"/>
    </source>
</evidence>
<dbReference type="PIRSF" id="PIRSF011312">
    <property type="entry name" value="Cell_cycle_HUS1"/>
    <property type="match status" value="1"/>
</dbReference>
<keyword evidence="11" id="KW-1185">Reference proteome</keyword>
<dbReference type="Gene3D" id="3.70.10.10">
    <property type="match status" value="1"/>
</dbReference>
<proteinExistence type="inferred from homology"/>
<evidence type="ECO:0000313" key="10">
    <source>
        <dbReference type="EMBL" id="EDO49542.1"/>
    </source>
</evidence>
<keyword evidence="4" id="KW-0963">Cytoplasm</keyword>
<dbReference type="GO" id="GO:0005829">
    <property type="term" value="C:cytosol"/>
    <property type="evidence" value="ECO:0007669"/>
    <property type="project" value="UniProtKB-SubCell"/>
</dbReference>
<dbReference type="GO" id="GO:0000723">
    <property type="term" value="P:telomere maintenance"/>
    <property type="evidence" value="ECO:0000318"/>
    <property type="project" value="GO_Central"/>
</dbReference>
<evidence type="ECO:0000256" key="3">
    <source>
        <dbReference type="ARBA" id="ARBA00005563"/>
    </source>
</evidence>
<dbReference type="EMBL" id="DS469509">
    <property type="protein sequence ID" value="EDO49542.1"/>
    <property type="molecule type" value="Genomic_DNA"/>
</dbReference>
<comment type="function">
    <text evidence="7">Component of the 9-1-1 cell-cycle checkpoint response complex that plays a major role in DNA repair. The 9-1-1 complex is recruited to DNA lesion upon damage by the RAD17-replication factor C (RFC) clamp loader complex. Acts then as a sliding clamp platform on DNA for several proteins involved in long-patch base excision repair (LP-BER). The 9-1-1 complex stimulates DNA polymerase beta (POLB) activity by increasing its affinity for the 3'-OH end of the primer-template and stabilizes POLB to those sites where LP-BER proceeds; endonuclease FEN1 cleavage activity on substrates with double, nick, or gap flaps of distinct sequences and lengths; and DNA ligase I (LIG1) on long-patch base excision repair substrates. The 9-1-1 complex is necessary for the recruitment of RHNO1 to sites of double-stranded breaks (DSB) occurring during the S phase.</text>
</comment>
<dbReference type="InterPro" id="IPR016580">
    <property type="entry name" value="HUS1"/>
</dbReference>
<dbReference type="GO" id="GO:0006289">
    <property type="term" value="P:nucleotide-excision repair"/>
    <property type="evidence" value="ECO:0000318"/>
    <property type="project" value="GO_Central"/>
</dbReference>
<protein>
    <recommendedName>
        <fullName evidence="9">Checkpoint protein</fullName>
    </recommendedName>
</protein>
<dbReference type="GO" id="GO:0000724">
    <property type="term" value="P:double-strand break repair via homologous recombination"/>
    <property type="evidence" value="ECO:0000318"/>
    <property type="project" value="GO_Central"/>
</dbReference>
<dbReference type="PhylomeDB" id="A7RGK3"/>
<dbReference type="GO" id="GO:0031573">
    <property type="term" value="P:mitotic intra-S DNA damage checkpoint signaling"/>
    <property type="evidence" value="ECO:0000318"/>
    <property type="project" value="GO_Central"/>
</dbReference>
<dbReference type="KEGG" id="nve:5521729"/>
<gene>
    <name evidence="10" type="ORF">NEMVEDRAFT_v1g158364</name>
</gene>